<name>A0A9P8QHD3_9HYPO</name>
<evidence type="ECO:0000313" key="2">
    <source>
        <dbReference type="Proteomes" id="UP000827724"/>
    </source>
</evidence>
<proteinExistence type="predicted"/>
<sequence length="82" mass="9161">MGCAALLIEEFYKGILVLETQYEGLKLFWSCVSLLRKKIRDAVGVHVGVTAARAATVIRSQQHVVELAIFELSNLEMRIGKQ</sequence>
<evidence type="ECO:0000313" key="1">
    <source>
        <dbReference type="EMBL" id="KAH6606305.1"/>
    </source>
</evidence>
<organism evidence="1 2">
    <name type="scientific">Trichoderma cornu-damae</name>
    <dbReference type="NCBI Taxonomy" id="654480"/>
    <lineage>
        <taxon>Eukaryota</taxon>
        <taxon>Fungi</taxon>
        <taxon>Dikarya</taxon>
        <taxon>Ascomycota</taxon>
        <taxon>Pezizomycotina</taxon>
        <taxon>Sordariomycetes</taxon>
        <taxon>Hypocreomycetidae</taxon>
        <taxon>Hypocreales</taxon>
        <taxon>Hypocreaceae</taxon>
        <taxon>Trichoderma</taxon>
    </lineage>
</organism>
<accession>A0A9P8QHD3</accession>
<protein>
    <submittedName>
        <fullName evidence="1">Uncharacterized protein</fullName>
    </submittedName>
</protein>
<dbReference type="AlphaFoldDB" id="A0A9P8QHD3"/>
<reference evidence="1" key="1">
    <citation type="submission" date="2021-08" db="EMBL/GenBank/DDBJ databases">
        <title>Chromosome-Level Trichoderma cornu-damae using Hi-C Data.</title>
        <authorList>
            <person name="Kim C.S."/>
        </authorList>
    </citation>
    <scope>NUCLEOTIDE SEQUENCE</scope>
    <source>
        <strain evidence="1">KA19-0412C</strain>
    </source>
</reference>
<keyword evidence="2" id="KW-1185">Reference proteome</keyword>
<gene>
    <name evidence="1" type="ORF">Trco_005458</name>
</gene>
<dbReference type="Proteomes" id="UP000827724">
    <property type="component" value="Unassembled WGS sequence"/>
</dbReference>
<dbReference type="EMBL" id="JAIWOZ010000004">
    <property type="protein sequence ID" value="KAH6606305.1"/>
    <property type="molecule type" value="Genomic_DNA"/>
</dbReference>
<comment type="caution">
    <text evidence="1">The sequence shown here is derived from an EMBL/GenBank/DDBJ whole genome shotgun (WGS) entry which is preliminary data.</text>
</comment>